<feature type="transmembrane region" description="Helical" evidence="1">
    <location>
        <begin position="47"/>
        <end position="67"/>
    </location>
</feature>
<dbReference type="Gene3D" id="1.10.1760.20">
    <property type="match status" value="1"/>
</dbReference>
<feature type="transmembrane region" description="Helical" evidence="1">
    <location>
        <begin position="12"/>
        <end position="35"/>
    </location>
</feature>
<evidence type="ECO:0000313" key="2">
    <source>
        <dbReference type="EMBL" id="HIT17672.1"/>
    </source>
</evidence>
<name>A0A9D1G8T7_9FIRM</name>
<keyword evidence="1" id="KW-1133">Transmembrane helix</keyword>
<accession>A0A9D1G8T7</accession>
<evidence type="ECO:0000256" key="1">
    <source>
        <dbReference type="SAM" id="Phobius"/>
    </source>
</evidence>
<feature type="transmembrane region" description="Helical" evidence="1">
    <location>
        <begin position="107"/>
        <end position="131"/>
    </location>
</feature>
<dbReference type="EMBL" id="DVKI01000149">
    <property type="protein sequence ID" value="HIT17672.1"/>
    <property type="molecule type" value="Genomic_DNA"/>
</dbReference>
<keyword evidence="1" id="KW-0812">Transmembrane</keyword>
<reference evidence="2" key="2">
    <citation type="journal article" date="2021" name="PeerJ">
        <title>Extensive microbial diversity within the chicken gut microbiome revealed by metagenomics and culture.</title>
        <authorList>
            <person name="Gilroy R."/>
            <person name="Ravi A."/>
            <person name="Getino M."/>
            <person name="Pursley I."/>
            <person name="Horton D.L."/>
            <person name="Alikhan N.F."/>
            <person name="Baker D."/>
            <person name="Gharbi K."/>
            <person name="Hall N."/>
            <person name="Watson M."/>
            <person name="Adriaenssens E.M."/>
            <person name="Foster-Nyarko E."/>
            <person name="Jarju S."/>
            <person name="Secka A."/>
            <person name="Antonio M."/>
            <person name="Oren A."/>
            <person name="Chaudhuri R.R."/>
            <person name="La Ragione R."/>
            <person name="Hildebrand F."/>
            <person name="Pallen M.J."/>
        </authorList>
    </citation>
    <scope>NUCLEOTIDE SEQUENCE</scope>
    <source>
        <strain evidence="2">14508</strain>
    </source>
</reference>
<sequence>MYYPVLLAGGLLGIKWGLGIGILSPLVSFAITLIFHQPMPMLERLPFMMIELSVFAVVAGAFSKLIFKNQWMILVALIAAQIAGRCSFLCSVFLLQSQINLTFETALPQVLMSGVGLLVQWVILSVAMILIRKKIIKENNRLTNC</sequence>
<feature type="transmembrane region" description="Helical" evidence="1">
    <location>
        <begin position="74"/>
        <end position="95"/>
    </location>
</feature>
<keyword evidence="1" id="KW-0472">Membrane</keyword>
<dbReference type="Proteomes" id="UP000886893">
    <property type="component" value="Unassembled WGS sequence"/>
</dbReference>
<gene>
    <name evidence="2" type="ORF">IAD04_04805</name>
</gene>
<organism evidence="2 3">
    <name type="scientific">Candidatus Caccosoma faecigallinarum</name>
    <dbReference type="NCBI Taxonomy" id="2840720"/>
    <lineage>
        <taxon>Bacteria</taxon>
        <taxon>Bacillati</taxon>
        <taxon>Bacillota</taxon>
        <taxon>Bacillota incertae sedis</taxon>
        <taxon>Candidatus Caccosoma</taxon>
    </lineage>
</organism>
<evidence type="ECO:0008006" key="4">
    <source>
        <dbReference type="Google" id="ProtNLM"/>
    </source>
</evidence>
<protein>
    <recommendedName>
        <fullName evidence="4">ECF transporter S component</fullName>
    </recommendedName>
</protein>
<comment type="caution">
    <text evidence="2">The sequence shown here is derived from an EMBL/GenBank/DDBJ whole genome shotgun (WGS) entry which is preliminary data.</text>
</comment>
<reference evidence="2" key="1">
    <citation type="submission" date="2020-10" db="EMBL/GenBank/DDBJ databases">
        <authorList>
            <person name="Gilroy R."/>
        </authorList>
    </citation>
    <scope>NUCLEOTIDE SEQUENCE</scope>
    <source>
        <strain evidence="2">14508</strain>
    </source>
</reference>
<evidence type="ECO:0000313" key="3">
    <source>
        <dbReference type="Proteomes" id="UP000886893"/>
    </source>
</evidence>
<proteinExistence type="predicted"/>
<dbReference type="AlphaFoldDB" id="A0A9D1G8T7"/>